<comment type="caution">
    <text evidence="2">The sequence shown here is derived from an EMBL/GenBank/DDBJ whole genome shotgun (WGS) entry which is preliminary data.</text>
</comment>
<proteinExistence type="predicted"/>
<reference evidence="2 3" key="1">
    <citation type="journal article" date="2023" name="Mol. Biol. Evol.">
        <title>Genomics of Secondarily Temperate Adaptation in the Only Non-Antarctic Icefish.</title>
        <authorList>
            <person name="Rivera-Colon A.G."/>
            <person name="Rayamajhi N."/>
            <person name="Minhas B.F."/>
            <person name="Madrigal G."/>
            <person name="Bilyk K.T."/>
            <person name="Yoon V."/>
            <person name="Hune M."/>
            <person name="Gregory S."/>
            <person name="Cheng C.H.C."/>
            <person name="Catchen J.M."/>
        </authorList>
    </citation>
    <scope>NUCLEOTIDE SEQUENCE [LARGE SCALE GENOMIC DNA]</scope>
    <source>
        <tissue evidence="2">White muscle</tissue>
    </source>
</reference>
<dbReference type="AlphaFoldDB" id="A0AAN8DUM6"/>
<name>A0AAN8DUM6_CHAGU</name>
<protein>
    <submittedName>
        <fullName evidence="2">Uncharacterized protein</fullName>
    </submittedName>
</protein>
<feature type="region of interest" description="Disordered" evidence="1">
    <location>
        <begin position="1"/>
        <end position="121"/>
    </location>
</feature>
<feature type="compositionally biased region" description="Pro residues" evidence="1">
    <location>
        <begin position="21"/>
        <end position="35"/>
    </location>
</feature>
<evidence type="ECO:0000313" key="3">
    <source>
        <dbReference type="Proteomes" id="UP001331515"/>
    </source>
</evidence>
<feature type="compositionally biased region" description="Pro residues" evidence="1">
    <location>
        <begin position="86"/>
        <end position="104"/>
    </location>
</feature>
<sequence length="180" mass="19559">MRTKEPRRTQTLREHLTLPPFSAPPPPRVLPPPPVAASVPPLSQGLSSESLGAPLDGPVLQDPQPQRLSRCRVEDGMRPPHGHAPTPRPATVPSPPPPPALPPPRNDHQARSARSARPLTSHYKITHTDGGRCVRVDLSHSQAVHSATLLHFLPVSHRILSLSLHSLPLAQKCLDKHTQP</sequence>
<accession>A0AAN8DUM6</accession>
<dbReference type="EMBL" id="JAURVH010001518">
    <property type="protein sequence ID" value="KAK5928465.1"/>
    <property type="molecule type" value="Genomic_DNA"/>
</dbReference>
<dbReference type="Proteomes" id="UP001331515">
    <property type="component" value="Unassembled WGS sequence"/>
</dbReference>
<keyword evidence="3" id="KW-1185">Reference proteome</keyword>
<feature type="compositionally biased region" description="Basic and acidic residues" evidence="1">
    <location>
        <begin position="1"/>
        <end position="16"/>
    </location>
</feature>
<evidence type="ECO:0000256" key="1">
    <source>
        <dbReference type="SAM" id="MobiDB-lite"/>
    </source>
</evidence>
<organism evidence="2 3">
    <name type="scientific">Champsocephalus gunnari</name>
    <name type="common">Mackerel icefish</name>
    <dbReference type="NCBI Taxonomy" id="52237"/>
    <lineage>
        <taxon>Eukaryota</taxon>
        <taxon>Metazoa</taxon>
        <taxon>Chordata</taxon>
        <taxon>Craniata</taxon>
        <taxon>Vertebrata</taxon>
        <taxon>Euteleostomi</taxon>
        <taxon>Actinopterygii</taxon>
        <taxon>Neopterygii</taxon>
        <taxon>Teleostei</taxon>
        <taxon>Neoteleostei</taxon>
        <taxon>Acanthomorphata</taxon>
        <taxon>Eupercaria</taxon>
        <taxon>Perciformes</taxon>
        <taxon>Notothenioidei</taxon>
        <taxon>Channichthyidae</taxon>
        <taxon>Champsocephalus</taxon>
    </lineage>
</organism>
<evidence type="ECO:0000313" key="2">
    <source>
        <dbReference type="EMBL" id="KAK5928465.1"/>
    </source>
</evidence>
<gene>
    <name evidence="2" type="ORF">CgunFtcFv8_013525</name>
</gene>